<dbReference type="OrthoDB" id="5593063at2759"/>
<reference evidence="2" key="1">
    <citation type="journal article" date="2008" name="Nat. Genet.">
        <title>The Pristionchus pacificus genome provides a unique perspective on nematode lifestyle and parasitism.</title>
        <authorList>
            <person name="Dieterich C."/>
            <person name="Clifton S.W."/>
            <person name="Schuster L.N."/>
            <person name="Chinwalla A."/>
            <person name="Delehaunty K."/>
            <person name="Dinkelacker I."/>
            <person name="Fulton L."/>
            <person name="Fulton R."/>
            <person name="Godfrey J."/>
            <person name="Minx P."/>
            <person name="Mitreva M."/>
            <person name="Roeseler W."/>
            <person name="Tian H."/>
            <person name="Witte H."/>
            <person name="Yang S.P."/>
            <person name="Wilson R.K."/>
            <person name="Sommer R.J."/>
        </authorList>
    </citation>
    <scope>NUCLEOTIDE SEQUENCE [LARGE SCALE GENOMIC DNA]</scope>
    <source>
        <strain evidence="2">PS312</strain>
    </source>
</reference>
<evidence type="ECO:0000313" key="2">
    <source>
        <dbReference type="Proteomes" id="UP000005239"/>
    </source>
</evidence>
<accession>A0A8R1UAZ5</accession>
<gene>
    <name evidence="1" type="primary">WBGene00102774</name>
</gene>
<keyword evidence="2" id="KW-1185">Reference proteome</keyword>
<organism evidence="1 2">
    <name type="scientific">Pristionchus pacificus</name>
    <name type="common">Parasitic nematode worm</name>
    <dbReference type="NCBI Taxonomy" id="54126"/>
    <lineage>
        <taxon>Eukaryota</taxon>
        <taxon>Metazoa</taxon>
        <taxon>Ecdysozoa</taxon>
        <taxon>Nematoda</taxon>
        <taxon>Chromadorea</taxon>
        <taxon>Rhabditida</taxon>
        <taxon>Rhabditina</taxon>
        <taxon>Diplogasteromorpha</taxon>
        <taxon>Diplogasteroidea</taxon>
        <taxon>Neodiplogasteridae</taxon>
        <taxon>Pristionchus</taxon>
    </lineage>
</organism>
<dbReference type="Proteomes" id="UP000005239">
    <property type="component" value="Unassembled WGS sequence"/>
</dbReference>
<name>A0A2A6B549_PRIPA</name>
<dbReference type="EnsemblMetazoa" id="PPA13220.1">
    <property type="protein sequence ID" value="PPA13220.1"/>
    <property type="gene ID" value="WBGene00102774"/>
</dbReference>
<dbReference type="AlphaFoldDB" id="A0A2A6B549"/>
<sequence length="230" mass="26113">MGHTPSDSSYDSDVWDTSLKAMIEMRKTCSRYRESKTTVTEVTTDGRSQTGGTAITSASQEDIFEPDISVCLSGWDAGVEWVVAPPEPRIKESNLTADEKRNDAILGKKIVFDPYDVIEVMKMVVPYLKSESMLIDDVPFDIAIVADLHGQTTTTMLFAHVNTTFSYLSLEPMRLETYEAGNLLDTKRRLQLVTIVHNVILDQRIYFYMNLPGIMWNAIRCDYYVWQMIG</sequence>
<accession>A0A2A6B549</accession>
<evidence type="ECO:0000313" key="1">
    <source>
        <dbReference type="EnsemblMetazoa" id="PPA13220.1"/>
    </source>
</evidence>
<proteinExistence type="predicted"/>
<protein>
    <submittedName>
        <fullName evidence="1">Uncharacterized protein</fullName>
    </submittedName>
</protein>
<reference evidence="1" key="2">
    <citation type="submission" date="2022-06" db="UniProtKB">
        <authorList>
            <consortium name="EnsemblMetazoa"/>
        </authorList>
    </citation>
    <scope>IDENTIFICATION</scope>
    <source>
        <strain evidence="1">PS312</strain>
    </source>
</reference>